<proteinExistence type="predicted"/>
<evidence type="ECO:0000313" key="2">
    <source>
        <dbReference type="Proteomes" id="UP000499080"/>
    </source>
</evidence>
<protein>
    <submittedName>
        <fullName evidence="1">Uncharacterized protein</fullName>
    </submittedName>
</protein>
<dbReference type="EMBL" id="BGPR01033491">
    <property type="protein sequence ID" value="GBO07444.1"/>
    <property type="molecule type" value="Genomic_DNA"/>
</dbReference>
<dbReference type="Proteomes" id="UP000499080">
    <property type="component" value="Unassembled WGS sequence"/>
</dbReference>
<evidence type="ECO:0000313" key="1">
    <source>
        <dbReference type="EMBL" id="GBO07444.1"/>
    </source>
</evidence>
<sequence>MGRTLPVLIIPKLGIHEKERLSHLSEQLVCIPHILVEKLGKSFTAVPKFVLRQGSKSQNSYQPRFLFPHAEFSSFISSLDARCQCRQILCFAATLASRSQIGLGGWSFGF</sequence>
<dbReference type="AlphaFoldDB" id="A0A4Y2U610"/>
<accession>A0A4Y2U610</accession>
<keyword evidence="2" id="KW-1185">Reference proteome</keyword>
<comment type="caution">
    <text evidence="1">The sequence shown here is derived from an EMBL/GenBank/DDBJ whole genome shotgun (WGS) entry which is preliminary data.</text>
</comment>
<name>A0A4Y2U610_ARAVE</name>
<gene>
    <name evidence="1" type="ORF">AVEN_251445_1</name>
</gene>
<organism evidence="1 2">
    <name type="scientific">Araneus ventricosus</name>
    <name type="common">Orbweaver spider</name>
    <name type="synonym">Epeira ventricosa</name>
    <dbReference type="NCBI Taxonomy" id="182803"/>
    <lineage>
        <taxon>Eukaryota</taxon>
        <taxon>Metazoa</taxon>
        <taxon>Ecdysozoa</taxon>
        <taxon>Arthropoda</taxon>
        <taxon>Chelicerata</taxon>
        <taxon>Arachnida</taxon>
        <taxon>Araneae</taxon>
        <taxon>Araneomorphae</taxon>
        <taxon>Entelegynae</taxon>
        <taxon>Araneoidea</taxon>
        <taxon>Araneidae</taxon>
        <taxon>Araneus</taxon>
    </lineage>
</organism>
<reference evidence="1 2" key="1">
    <citation type="journal article" date="2019" name="Sci. Rep.">
        <title>Orb-weaving spider Araneus ventricosus genome elucidates the spidroin gene catalogue.</title>
        <authorList>
            <person name="Kono N."/>
            <person name="Nakamura H."/>
            <person name="Ohtoshi R."/>
            <person name="Moran D.A.P."/>
            <person name="Shinohara A."/>
            <person name="Yoshida Y."/>
            <person name="Fujiwara M."/>
            <person name="Mori M."/>
            <person name="Tomita M."/>
            <person name="Arakawa K."/>
        </authorList>
    </citation>
    <scope>NUCLEOTIDE SEQUENCE [LARGE SCALE GENOMIC DNA]</scope>
</reference>